<evidence type="ECO:0000313" key="3">
    <source>
        <dbReference type="Proteomes" id="UP001239397"/>
    </source>
</evidence>
<sequence>MTELAEVLVGPDGSVTVPADVAGEVLKLLVFAVHERSRTSGATPTSRALRLLDALNVGRQRHDAGGAPPDEPPAAPGRSVSEVAEEMGCSRQYVRRLLAAGRLPGRRTRGGWIVYTGLLVSDPQPPQRDSAKLLTATERQAREAG</sequence>
<gene>
    <name evidence="2" type="ORF">QRX60_35505</name>
</gene>
<feature type="region of interest" description="Disordered" evidence="1">
    <location>
        <begin position="59"/>
        <end position="83"/>
    </location>
</feature>
<keyword evidence="3" id="KW-1185">Reference proteome</keyword>
<protein>
    <submittedName>
        <fullName evidence="2">Helix-turn-helix domain-containing protein</fullName>
    </submittedName>
</protein>
<dbReference type="RefSeq" id="WP_285995810.1">
    <property type="nucleotide sequence ID" value="NZ_CP127295.1"/>
</dbReference>
<dbReference type="AlphaFoldDB" id="A0A9Y2JM22"/>
<dbReference type="InterPro" id="IPR036388">
    <property type="entry name" value="WH-like_DNA-bd_sf"/>
</dbReference>
<dbReference type="Gene3D" id="1.10.10.10">
    <property type="entry name" value="Winged helix-like DNA-binding domain superfamily/Winged helix DNA-binding domain"/>
    <property type="match status" value="1"/>
</dbReference>
<dbReference type="EMBL" id="CP127295">
    <property type="protein sequence ID" value="WIX99328.1"/>
    <property type="molecule type" value="Genomic_DNA"/>
</dbReference>
<name>A0A9Y2JM22_9PSEU</name>
<dbReference type="KEGG" id="amog:QRX60_35505"/>
<organism evidence="2 3">
    <name type="scientific">Amycolatopsis mongoliensis</name>
    <dbReference type="NCBI Taxonomy" id="715475"/>
    <lineage>
        <taxon>Bacteria</taxon>
        <taxon>Bacillati</taxon>
        <taxon>Actinomycetota</taxon>
        <taxon>Actinomycetes</taxon>
        <taxon>Pseudonocardiales</taxon>
        <taxon>Pseudonocardiaceae</taxon>
        <taxon>Amycolatopsis</taxon>
    </lineage>
</organism>
<dbReference type="Proteomes" id="UP001239397">
    <property type="component" value="Chromosome"/>
</dbReference>
<proteinExistence type="predicted"/>
<evidence type="ECO:0000256" key="1">
    <source>
        <dbReference type="SAM" id="MobiDB-lite"/>
    </source>
</evidence>
<accession>A0A9Y2JM22</accession>
<reference evidence="2 3" key="1">
    <citation type="submission" date="2023-06" db="EMBL/GenBank/DDBJ databases">
        <authorList>
            <person name="Oyuntsetseg B."/>
            <person name="Kim S.B."/>
        </authorList>
    </citation>
    <scope>NUCLEOTIDE SEQUENCE [LARGE SCALE GENOMIC DNA]</scope>
    <source>
        <strain evidence="2 3">4-36</strain>
    </source>
</reference>
<evidence type="ECO:0000313" key="2">
    <source>
        <dbReference type="EMBL" id="WIX99328.1"/>
    </source>
</evidence>